<dbReference type="AlphaFoldDB" id="D0R054"/>
<gene>
    <name evidence="2" type="ORF">PlpuMp55</name>
</gene>
<accession>D0R054</accession>
<proteinExistence type="predicted"/>
<keyword evidence="2" id="KW-0496">Mitochondrion</keyword>
<evidence type="ECO:0000256" key="1">
    <source>
        <dbReference type="SAM" id="Phobius"/>
    </source>
</evidence>
<keyword evidence="1" id="KW-0812">Transmembrane</keyword>
<protein>
    <submittedName>
        <fullName evidence="2">Uncharacterized protein</fullName>
    </submittedName>
</protein>
<reference evidence="2" key="1">
    <citation type="journal article" date="2009" name="Curr. Genet.">
        <title>The complete mitochondrial genome sequence of the liverwort Pleurozia purpurea reveals extremely conservative mitochondrial genome evolution in liverworts.</title>
        <authorList>
            <person name="Wang B."/>
            <person name="Xue J."/>
            <person name="Li L."/>
            <person name="Liu Y."/>
            <person name="Qiu Y.L."/>
        </authorList>
    </citation>
    <scope>NUCLEOTIDE SEQUENCE</scope>
</reference>
<organism evidence="2">
    <name type="scientific">Pleurozia purpurea</name>
    <dbReference type="NCBI Taxonomy" id="280637"/>
    <lineage>
        <taxon>Eukaryota</taxon>
        <taxon>Viridiplantae</taxon>
        <taxon>Streptophyta</taxon>
        <taxon>Embryophyta</taxon>
        <taxon>Marchantiophyta</taxon>
        <taxon>Jungermanniopsida</taxon>
        <taxon>Metzgeriidae</taxon>
        <taxon>Pleuroziales</taxon>
        <taxon>Pleuroziaceae</taxon>
        <taxon>Pleurozia</taxon>
    </lineage>
</organism>
<name>D0R054_9MARC</name>
<sequence length="133" mass="15543">MVNQSNLMANIREVHLALRKFEDKKLDYYSNGRESIQRHLVSLEFKLRKIILLQVIFGVLFALGLLYLYWSVKHNNPDIYAQPPVEPGPPEPPTKSLYAPLFHFLLWASLVVFAIVAFFRHFMDLLPASQRQF</sequence>
<geneLocation type="mitochondrion" evidence="2"/>
<feature type="transmembrane region" description="Helical" evidence="1">
    <location>
        <begin position="97"/>
        <end position="119"/>
    </location>
</feature>
<keyword evidence="1" id="KW-1133">Transmembrane helix</keyword>
<feature type="transmembrane region" description="Helical" evidence="1">
    <location>
        <begin position="50"/>
        <end position="70"/>
    </location>
</feature>
<dbReference type="GeneID" id="8542312"/>
<keyword evidence="1" id="KW-0472">Membrane</keyword>
<evidence type="ECO:0000313" key="2">
    <source>
        <dbReference type="EMBL" id="ACR19391.1"/>
    </source>
</evidence>
<dbReference type="RefSeq" id="YP_003276007.1">
    <property type="nucleotide sequence ID" value="NC_013444.1"/>
</dbReference>
<dbReference type="EMBL" id="FJ999996">
    <property type="protein sequence ID" value="ACR19391.1"/>
    <property type="molecule type" value="Genomic_DNA"/>
</dbReference>